<feature type="non-terminal residue" evidence="2">
    <location>
        <position position="1"/>
    </location>
</feature>
<protein>
    <submittedName>
        <fullName evidence="2">Uncharacterized protein</fullName>
    </submittedName>
</protein>
<feature type="region of interest" description="Disordered" evidence="1">
    <location>
        <begin position="1"/>
        <end position="33"/>
    </location>
</feature>
<dbReference type="AlphaFoldDB" id="A0A699SH31"/>
<feature type="compositionally biased region" description="Basic and acidic residues" evidence="1">
    <location>
        <begin position="18"/>
        <end position="33"/>
    </location>
</feature>
<evidence type="ECO:0000256" key="1">
    <source>
        <dbReference type="SAM" id="MobiDB-lite"/>
    </source>
</evidence>
<sequence>RRAAVEAMLSTPLRKSRDRCDRSSRTGRAAGREGCARLTSGGRVRVGGAIGPMLLVLDNPLADSPVEHR</sequence>
<name>A0A699SH31_TANCI</name>
<comment type="caution">
    <text evidence="2">The sequence shown here is derived from an EMBL/GenBank/DDBJ whole genome shotgun (WGS) entry which is preliminary data.</text>
</comment>
<accession>A0A699SH31</accession>
<reference evidence="2" key="1">
    <citation type="journal article" date="2019" name="Sci. Rep.">
        <title>Draft genome of Tanacetum cinerariifolium, the natural source of mosquito coil.</title>
        <authorList>
            <person name="Yamashiro T."/>
            <person name="Shiraishi A."/>
            <person name="Satake H."/>
            <person name="Nakayama K."/>
        </authorList>
    </citation>
    <scope>NUCLEOTIDE SEQUENCE</scope>
</reference>
<gene>
    <name evidence="2" type="ORF">Tci_868015</name>
</gene>
<evidence type="ECO:0000313" key="2">
    <source>
        <dbReference type="EMBL" id="GFC96045.1"/>
    </source>
</evidence>
<organism evidence="2">
    <name type="scientific">Tanacetum cinerariifolium</name>
    <name type="common">Dalmatian daisy</name>
    <name type="synonym">Chrysanthemum cinerariifolium</name>
    <dbReference type="NCBI Taxonomy" id="118510"/>
    <lineage>
        <taxon>Eukaryota</taxon>
        <taxon>Viridiplantae</taxon>
        <taxon>Streptophyta</taxon>
        <taxon>Embryophyta</taxon>
        <taxon>Tracheophyta</taxon>
        <taxon>Spermatophyta</taxon>
        <taxon>Magnoliopsida</taxon>
        <taxon>eudicotyledons</taxon>
        <taxon>Gunneridae</taxon>
        <taxon>Pentapetalae</taxon>
        <taxon>asterids</taxon>
        <taxon>campanulids</taxon>
        <taxon>Asterales</taxon>
        <taxon>Asteraceae</taxon>
        <taxon>Asteroideae</taxon>
        <taxon>Anthemideae</taxon>
        <taxon>Anthemidinae</taxon>
        <taxon>Tanacetum</taxon>
    </lineage>
</organism>
<dbReference type="EMBL" id="BKCJ011157950">
    <property type="protein sequence ID" value="GFC96045.1"/>
    <property type="molecule type" value="Genomic_DNA"/>
</dbReference>
<proteinExistence type="predicted"/>